<dbReference type="Gene3D" id="3.30.2350.20">
    <property type="entry name" value="TruD, catalytic domain"/>
    <property type="match status" value="2"/>
</dbReference>
<feature type="domain" description="TRUD" evidence="4">
    <location>
        <begin position="230"/>
        <end position="397"/>
    </location>
</feature>
<evidence type="ECO:0000313" key="6">
    <source>
        <dbReference type="Proteomes" id="UP000192758"/>
    </source>
</evidence>
<dbReference type="EMBL" id="MNPJ01000016">
    <property type="protein sequence ID" value="OQS54880.1"/>
    <property type="molecule type" value="Genomic_DNA"/>
</dbReference>
<evidence type="ECO:0000256" key="2">
    <source>
        <dbReference type="ARBA" id="ARBA00022694"/>
    </source>
</evidence>
<dbReference type="InterPro" id="IPR042214">
    <property type="entry name" value="TruD_catalytic"/>
</dbReference>
<dbReference type="OrthoDB" id="447290at2759"/>
<accession>A0A1W0E6J8</accession>
<dbReference type="GO" id="GO:0009982">
    <property type="term" value="F:pseudouridine synthase activity"/>
    <property type="evidence" value="ECO:0007669"/>
    <property type="project" value="InterPro"/>
</dbReference>
<dbReference type="InterPro" id="IPR020119">
    <property type="entry name" value="PsdUridine_synth_TruD_CS"/>
</dbReference>
<name>A0A1W0E6J8_9MICR</name>
<dbReference type="InterPro" id="IPR020103">
    <property type="entry name" value="PsdUridine_synth_cat_dom_sf"/>
</dbReference>
<proteinExistence type="inferred from homology"/>
<dbReference type="Pfam" id="PF01142">
    <property type="entry name" value="TruD"/>
    <property type="match status" value="1"/>
</dbReference>
<dbReference type="GO" id="GO:0008033">
    <property type="term" value="P:tRNA processing"/>
    <property type="evidence" value="ECO:0007669"/>
    <property type="project" value="UniProtKB-KW"/>
</dbReference>
<dbReference type="InterPro" id="IPR001656">
    <property type="entry name" value="PsdUridine_synth_TruD"/>
</dbReference>
<protein>
    <submittedName>
        <fullName evidence="5">TruD1</fullName>
    </submittedName>
</protein>
<organism evidence="5 6">
    <name type="scientific">Ecytonucleospora hepatopenaei</name>
    <dbReference type="NCBI Taxonomy" id="646526"/>
    <lineage>
        <taxon>Eukaryota</taxon>
        <taxon>Fungi</taxon>
        <taxon>Fungi incertae sedis</taxon>
        <taxon>Microsporidia</taxon>
        <taxon>Enterocytozoonidae</taxon>
        <taxon>Ecytonucleospora</taxon>
    </lineage>
</organism>
<dbReference type="STRING" id="646526.A0A1W0E6J8"/>
<dbReference type="PANTHER" id="PTHR13326">
    <property type="entry name" value="TRNA PSEUDOURIDINE SYNTHASE D"/>
    <property type="match status" value="1"/>
</dbReference>
<keyword evidence="2" id="KW-0819">tRNA processing</keyword>
<sequence length="397" mass="46601">MDCSSVEICKFYKTRPKHSVLYIKREPSDFIVQEIDSDGNPCLCDGLIDEEKFYESKNLIENLPTKLDKSERNEFYKKVAYYPFVKITTVENQFKKEQTSYDFYIFTLKKINLTTNDAIGKLSSLLGISYKNFQVSGNKDKRAITYQTVGVKVEFEKLYCLSVELLKKMSDVKEVNDFCLNKHKFEVTDCNIEIYNIRKGNYIKMGSHSGNKFTITLKNTKIEELHDSNFFINYFGLQRFGKSLNNHNVGQAVIKKDFEKAIDIIFDENNNSQQEMFLSKTHRFIDYYRKKGKSSKWIFLKMNRDSQMLYLHAYQSFIFNKQINDIDFMQINHNLEVDLVSADHKFCKGGKRLAVEEIKELKFYPDEEDVVVEFILNKSAYATMALREITGCEILDY</sequence>
<dbReference type="InterPro" id="IPR011760">
    <property type="entry name" value="PsdUridine_synth_TruD_insert"/>
</dbReference>
<comment type="similarity">
    <text evidence="1">Belongs to the pseudouridine synthase TruD family.</text>
</comment>
<dbReference type="SUPFAM" id="SSF55120">
    <property type="entry name" value="Pseudouridine synthase"/>
    <property type="match status" value="1"/>
</dbReference>
<evidence type="ECO:0000313" key="5">
    <source>
        <dbReference type="EMBL" id="OQS54880.1"/>
    </source>
</evidence>
<dbReference type="AlphaFoldDB" id="A0A1W0E6J8"/>
<dbReference type="GO" id="GO:0001522">
    <property type="term" value="P:pseudouridine synthesis"/>
    <property type="evidence" value="ECO:0007669"/>
    <property type="project" value="InterPro"/>
</dbReference>
<evidence type="ECO:0000259" key="4">
    <source>
        <dbReference type="PROSITE" id="PS50984"/>
    </source>
</evidence>
<dbReference type="GO" id="GO:0003723">
    <property type="term" value="F:RNA binding"/>
    <property type="evidence" value="ECO:0007669"/>
    <property type="project" value="InterPro"/>
</dbReference>
<dbReference type="PROSITE" id="PS01268">
    <property type="entry name" value="UPF0024"/>
    <property type="match status" value="1"/>
</dbReference>
<evidence type="ECO:0000256" key="3">
    <source>
        <dbReference type="ARBA" id="ARBA00023235"/>
    </source>
</evidence>
<gene>
    <name evidence="5" type="primary">truD1</name>
    <name evidence="5" type="ORF">EHP00_234</name>
</gene>
<comment type="caution">
    <text evidence="5">The sequence shown here is derived from an EMBL/GenBank/DDBJ whole genome shotgun (WGS) entry which is preliminary data.</text>
</comment>
<dbReference type="Proteomes" id="UP000192758">
    <property type="component" value="Unassembled WGS sequence"/>
</dbReference>
<keyword evidence="3" id="KW-0413">Isomerase</keyword>
<keyword evidence="6" id="KW-1185">Reference proteome</keyword>
<reference evidence="5 6" key="1">
    <citation type="journal article" date="2017" name="Environ. Microbiol.">
        <title>Decay of the glycolytic pathway and adaptation to intranuclear parasitism within Enterocytozoonidae microsporidia.</title>
        <authorList>
            <person name="Wiredu Boakye D."/>
            <person name="Jaroenlak P."/>
            <person name="Prachumwat A."/>
            <person name="Williams T.A."/>
            <person name="Bateman K.S."/>
            <person name="Itsathitphaisarn O."/>
            <person name="Sritunyalucksana K."/>
            <person name="Paszkiewicz K.H."/>
            <person name="Moore K.A."/>
            <person name="Stentiford G.D."/>
            <person name="Williams B.A."/>
        </authorList>
    </citation>
    <scope>NUCLEOTIDE SEQUENCE [LARGE SCALE GENOMIC DNA]</scope>
    <source>
        <strain evidence="5 6">TH1</strain>
    </source>
</reference>
<dbReference type="VEuPathDB" id="MicrosporidiaDB:EHP00_234"/>
<dbReference type="PIRSF" id="PIRSF037016">
    <property type="entry name" value="Pseudouridin_synth_euk_prd"/>
    <property type="match status" value="1"/>
</dbReference>
<dbReference type="PANTHER" id="PTHR13326:SF21">
    <property type="entry name" value="PSEUDOURIDYLATE SYNTHASE PUS7L"/>
    <property type="match status" value="1"/>
</dbReference>
<dbReference type="PROSITE" id="PS50984">
    <property type="entry name" value="TRUD"/>
    <property type="match status" value="1"/>
</dbReference>
<dbReference type="GO" id="GO:0005634">
    <property type="term" value="C:nucleus"/>
    <property type="evidence" value="ECO:0007669"/>
    <property type="project" value="TreeGrafter"/>
</dbReference>
<evidence type="ECO:0000256" key="1">
    <source>
        <dbReference type="ARBA" id="ARBA00007953"/>
    </source>
</evidence>